<dbReference type="InterPro" id="IPR013805">
    <property type="entry name" value="GrpE_CC"/>
</dbReference>
<dbReference type="PROSITE" id="PS01071">
    <property type="entry name" value="GRPE"/>
    <property type="match status" value="1"/>
</dbReference>
<dbReference type="Gene3D" id="3.90.20.20">
    <property type="match status" value="1"/>
</dbReference>
<dbReference type="GO" id="GO:0006457">
    <property type="term" value="P:protein folding"/>
    <property type="evidence" value="ECO:0007669"/>
    <property type="project" value="InterPro"/>
</dbReference>
<dbReference type="SUPFAM" id="SSF51064">
    <property type="entry name" value="Head domain of nucleotide exchange factor GrpE"/>
    <property type="match status" value="1"/>
</dbReference>
<dbReference type="KEGG" id="abae:CL176_05400"/>
<dbReference type="GO" id="GO:0042803">
    <property type="term" value="F:protein homodimerization activity"/>
    <property type="evidence" value="ECO:0007669"/>
    <property type="project" value="InterPro"/>
</dbReference>
<dbReference type="Pfam" id="PF01025">
    <property type="entry name" value="GrpE"/>
    <property type="match status" value="1"/>
</dbReference>
<dbReference type="InterPro" id="IPR009012">
    <property type="entry name" value="GrpE_head"/>
</dbReference>
<dbReference type="PANTHER" id="PTHR21237:SF23">
    <property type="entry name" value="GRPE PROTEIN HOMOLOG, MITOCHONDRIAL"/>
    <property type="match status" value="1"/>
</dbReference>
<dbReference type="HAMAP" id="MF_01151">
    <property type="entry name" value="GrpE"/>
    <property type="match status" value="1"/>
</dbReference>
<keyword evidence="5 10" id="KW-0346">Stress response</keyword>
<evidence type="ECO:0000256" key="10">
    <source>
        <dbReference type="HAMAP-Rule" id="MF_01151"/>
    </source>
</evidence>
<keyword evidence="13" id="KW-0175">Coiled coil</keyword>
<dbReference type="InterPro" id="IPR000740">
    <property type="entry name" value="GrpE"/>
</dbReference>
<evidence type="ECO:0000256" key="6">
    <source>
        <dbReference type="ARBA" id="ARBA00023186"/>
    </source>
</evidence>
<keyword evidence="16" id="KW-1185">Reference proteome</keyword>
<dbReference type="OrthoDB" id="9812586at2"/>
<evidence type="ECO:0000256" key="3">
    <source>
        <dbReference type="ARBA" id="ARBA00011738"/>
    </source>
</evidence>
<evidence type="ECO:0000256" key="2">
    <source>
        <dbReference type="ARBA" id="ARBA00009054"/>
    </source>
</evidence>
<sequence length="193" mass="21669">MNEEVNEQTDIDTEKTEEVPETDAMNETNSTEGATEEVLQPEEEDNYAVLQAENEQQADQILRLQAEIANIQRTNARNQQNITKYRSQQLATSLLDVIDNLERALETEVTTEDATALKKGVEMVLNQFKAAFESEKITAIDPLNEPFDPNFHQAVSMMPAGDGQESNTVIQVLQKGYVLEDRVIRPAMVIVAE</sequence>
<feature type="coiled-coil region" evidence="13">
    <location>
        <begin position="47"/>
        <end position="81"/>
    </location>
</feature>
<proteinExistence type="inferred from homology"/>
<evidence type="ECO:0000256" key="11">
    <source>
        <dbReference type="RuleBase" id="RU000639"/>
    </source>
</evidence>
<keyword evidence="4 10" id="KW-0963">Cytoplasm</keyword>
<evidence type="ECO:0000313" key="16">
    <source>
        <dbReference type="Proteomes" id="UP000263232"/>
    </source>
</evidence>
<dbReference type="AlphaFoldDB" id="A0A347WNR2"/>
<accession>A0A347WNR2</accession>
<dbReference type="EMBL" id="CP023434">
    <property type="protein sequence ID" value="AXY26719.1"/>
    <property type="molecule type" value="Genomic_DNA"/>
</dbReference>
<evidence type="ECO:0000256" key="4">
    <source>
        <dbReference type="ARBA" id="ARBA00022490"/>
    </source>
</evidence>
<evidence type="ECO:0000313" key="15">
    <source>
        <dbReference type="EMBL" id="AXY26719.1"/>
    </source>
</evidence>
<dbReference type="Gene3D" id="2.30.22.10">
    <property type="entry name" value="Head domain of nucleotide exchange factor GrpE"/>
    <property type="match status" value="1"/>
</dbReference>
<dbReference type="GO" id="GO:0051082">
    <property type="term" value="F:unfolded protein binding"/>
    <property type="evidence" value="ECO:0007669"/>
    <property type="project" value="TreeGrafter"/>
</dbReference>
<dbReference type="PRINTS" id="PR00773">
    <property type="entry name" value="GRPEPROTEIN"/>
</dbReference>
<evidence type="ECO:0000256" key="13">
    <source>
        <dbReference type="SAM" id="Coils"/>
    </source>
</evidence>
<evidence type="ECO:0000256" key="1">
    <source>
        <dbReference type="ARBA" id="ARBA00004496"/>
    </source>
</evidence>
<evidence type="ECO:0000256" key="9">
    <source>
        <dbReference type="ARBA" id="ARBA00076414"/>
    </source>
</evidence>
<protein>
    <recommendedName>
        <fullName evidence="8 10">Protein GrpE</fullName>
    </recommendedName>
    <alternativeName>
        <fullName evidence="9 10">HSP-70 cofactor</fullName>
    </alternativeName>
</protein>
<dbReference type="SUPFAM" id="SSF58014">
    <property type="entry name" value="Coiled-coil domain of nucleotide exchange factor GrpE"/>
    <property type="match status" value="1"/>
</dbReference>
<dbReference type="CDD" id="cd00446">
    <property type="entry name" value="GrpE"/>
    <property type="match status" value="1"/>
</dbReference>
<dbReference type="Proteomes" id="UP000263232">
    <property type="component" value="Chromosome"/>
</dbReference>
<dbReference type="PANTHER" id="PTHR21237">
    <property type="entry name" value="GRPE PROTEIN"/>
    <property type="match status" value="1"/>
</dbReference>
<dbReference type="GO" id="GO:0005829">
    <property type="term" value="C:cytosol"/>
    <property type="evidence" value="ECO:0007669"/>
    <property type="project" value="TreeGrafter"/>
</dbReference>
<dbReference type="GO" id="GO:0000774">
    <property type="term" value="F:adenyl-nucleotide exchange factor activity"/>
    <property type="evidence" value="ECO:0007669"/>
    <property type="project" value="InterPro"/>
</dbReference>
<comment type="function">
    <text evidence="7 10 11">Participates actively in the response to hyperosmotic and heat shock by preventing the aggregation of stress-denatured proteins, in association with DnaK and GrpE. It is the nucleotide exchange factor for DnaK and may function as a thermosensor. Unfolded proteins bind initially to DnaJ; upon interaction with the DnaJ-bound protein, DnaK hydrolyzes its bound ATP, resulting in the formation of a stable complex. GrpE releases ADP from DnaK; ATP binding to DnaK triggers the release of the substrate protein, thus completing the reaction cycle. Several rounds of ATP-dependent interactions between DnaJ, DnaK and GrpE are required for fully efficient folding.</text>
</comment>
<comment type="similarity">
    <text evidence="2 10 12">Belongs to the GrpE family.</text>
</comment>
<keyword evidence="6 10" id="KW-0143">Chaperone</keyword>
<organism evidence="15 16">
    <name type="scientific">Suicoccus acidiformans</name>
    <dbReference type="NCBI Taxonomy" id="2036206"/>
    <lineage>
        <taxon>Bacteria</taxon>
        <taxon>Bacillati</taxon>
        <taxon>Bacillota</taxon>
        <taxon>Bacilli</taxon>
        <taxon>Lactobacillales</taxon>
        <taxon>Aerococcaceae</taxon>
        <taxon>Suicoccus</taxon>
    </lineage>
</organism>
<comment type="subcellular location">
    <subcellularLocation>
        <location evidence="1 10">Cytoplasm</location>
    </subcellularLocation>
</comment>
<feature type="region of interest" description="Disordered" evidence="14">
    <location>
        <begin position="1"/>
        <end position="40"/>
    </location>
</feature>
<dbReference type="NCBIfam" id="NF010738">
    <property type="entry name" value="PRK14140.1"/>
    <property type="match status" value="1"/>
</dbReference>
<comment type="subunit">
    <text evidence="3 10">Homodimer.</text>
</comment>
<evidence type="ECO:0000256" key="14">
    <source>
        <dbReference type="SAM" id="MobiDB-lite"/>
    </source>
</evidence>
<evidence type="ECO:0000256" key="7">
    <source>
        <dbReference type="ARBA" id="ARBA00053401"/>
    </source>
</evidence>
<evidence type="ECO:0000256" key="8">
    <source>
        <dbReference type="ARBA" id="ARBA00072274"/>
    </source>
</evidence>
<reference evidence="15 16" key="1">
    <citation type="submission" date="2017-09" db="EMBL/GenBank/DDBJ databases">
        <title>Complete genome sequence of Oxytococcus suis strain ZY16052.</title>
        <authorList>
            <person name="Li F."/>
        </authorList>
    </citation>
    <scope>NUCLEOTIDE SEQUENCE [LARGE SCALE GENOMIC DNA]</scope>
    <source>
        <strain evidence="15 16">ZY16052</strain>
    </source>
</reference>
<feature type="compositionally biased region" description="Acidic residues" evidence="14">
    <location>
        <begin position="1"/>
        <end position="11"/>
    </location>
</feature>
<dbReference type="GO" id="GO:0051087">
    <property type="term" value="F:protein-folding chaperone binding"/>
    <property type="evidence" value="ECO:0007669"/>
    <property type="project" value="InterPro"/>
</dbReference>
<evidence type="ECO:0000256" key="12">
    <source>
        <dbReference type="RuleBase" id="RU004478"/>
    </source>
</evidence>
<gene>
    <name evidence="10" type="primary">grpE</name>
    <name evidence="15" type="ORF">CL176_05400</name>
</gene>
<evidence type="ECO:0000256" key="5">
    <source>
        <dbReference type="ARBA" id="ARBA00023016"/>
    </source>
</evidence>
<name>A0A347WNR2_9LACT</name>
<dbReference type="FunFam" id="2.30.22.10:FF:000001">
    <property type="entry name" value="Protein GrpE"/>
    <property type="match status" value="1"/>
</dbReference>